<organism evidence="1 2">
    <name type="scientific">Flavobacterium columnare</name>
    <dbReference type="NCBI Taxonomy" id="996"/>
    <lineage>
        <taxon>Bacteria</taxon>
        <taxon>Pseudomonadati</taxon>
        <taxon>Bacteroidota</taxon>
        <taxon>Flavobacteriia</taxon>
        <taxon>Flavobacteriales</taxon>
        <taxon>Flavobacteriaceae</taxon>
        <taxon>Flavobacterium</taxon>
    </lineage>
</organism>
<sequence>MNRINKTEFKNSLDKNNFTTKGAIIINKINNGETNKTTTSVCSLTNCFIFLLSLETIDNLGKKSVANAVNKKPIY</sequence>
<proteinExistence type="predicted"/>
<dbReference type="EMBL" id="OLKH01000171">
    <property type="protein sequence ID" value="SPE78694.1"/>
    <property type="molecule type" value="Genomic_DNA"/>
</dbReference>
<protein>
    <submittedName>
        <fullName evidence="1">Uncharacterized protein</fullName>
    </submittedName>
</protein>
<evidence type="ECO:0000313" key="2">
    <source>
        <dbReference type="Proteomes" id="UP000238180"/>
    </source>
</evidence>
<gene>
    <name evidence="1" type="ORF">FLACOL_02712</name>
</gene>
<name>A0A2N9PEC8_9FLAO</name>
<accession>A0A2N9PEC8</accession>
<dbReference type="AlphaFoldDB" id="A0A2N9PEC8"/>
<reference evidence="1 2" key="1">
    <citation type="submission" date="2018-02" db="EMBL/GenBank/DDBJ databases">
        <authorList>
            <person name="Cohen D.B."/>
            <person name="Kent A.D."/>
        </authorList>
    </citation>
    <scope>NUCLEOTIDE SEQUENCE [LARGE SCALE GENOMIC DNA]</scope>
    <source>
        <strain evidence="1">CIP109753</strain>
    </source>
</reference>
<dbReference type="Proteomes" id="UP000238180">
    <property type="component" value="Unassembled WGS sequence"/>
</dbReference>
<evidence type="ECO:0000313" key="1">
    <source>
        <dbReference type="EMBL" id="SPE78694.1"/>
    </source>
</evidence>